<sequence>MRPCAANRPRTCGSFLTYVVDPQCVDWKDGWQDGIKVERAGACGGVKKNNEYEVQAGLRRGVGVKPPGIVCVLVTNIEVSMDQVGCRFLNAIHGATRHLHALCVMCQRGKKRARPGESAPLTIMSVTQQILLKLFLTHLYLDLHTFTAILKRNNPILILTSVTVRLIRIHQDHPITTPGRPTWVIVLGSSAAVALRRARIRITHDRGSSSENWFTPS</sequence>
<protein>
    <submittedName>
        <fullName evidence="1">Uncharacterized protein</fullName>
    </submittedName>
</protein>
<accession>A0A7R9CXI6</accession>
<evidence type="ECO:0000313" key="1">
    <source>
        <dbReference type="EMBL" id="CAD7404316.1"/>
    </source>
</evidence>
<dbReference type="EMBL" id="OD002131">
    <property type="protein sequence ID" value="CAD7404316.1"/>
    <property type="molecule type" value="Genomic_DNA"/>
</dbReference>
<name>A0A7R9CXI6_TIMPO</name>
<dbReference type="AlphaFoldDB" id="A0A7R9CXI6"/>
<gene>
    <name evidence="1" type="ORF">TPSB3V08_LOCUS4432</name>
</gene>
<proteinExistence type="predicted"/>
<organism evidence="1">
    <name type="scientific">Timema poppense</name>
    <name type="common">Walking stick</name>
    <dbReference type="NCBI Taxonomy" id="170557"/>
    <lineage>
        <taxon>Eukaryota</taxon>
        <taxon>Metazoa</taxon>
        <taxon>Ecdysozoa</taxon>
        <taxon>Arthropoda</taxon>
        <taxon>Hexapoda</taxon>
        <taxon>Insecta</taxon>
        <taxon>Pterygota</taxon>
        <taxon>Neoptera</taxon>
        <taxon>Polyneoptera</taxon>
        <taxon>Phasmatodea</taxon>
        <taxon>Timematodea</taxon>
        <taxon>Timematoidea</taxon>
        <taxon>Timematidae</taxon>
        <taxon>Timema</taxon>
    </lineage>
</organism>
<reference evidence="1" key="1">
    <citation type="submission" date="2020-11" db="EMBL/GenBank/DDBJ databases">
        <authorList>
            <person name="Tran Van P."/>
        </authorList>
    </citation>
    <scope>NUCLEOTIDE SEQUENCE</scope>
</reference>